<sequence>ALYSPLTPELVEKIKSVFPNFNHLDPETGSPYRCLAHLHAERVSAYNQKVNPIFHANLADLGLTVMSSDIRNQIQVIVSELPNFFQRLAAVGIQTESLAFYPVADGDRHYGHSAVRILTPSKDQLPEVLKRIKIALELDT</sequence>
<name>A0A0F8XUY3_9ZZZZ</name>
<reference evidence="1" key="1">
    <citation type="journal article" date="2015" name="Nature">
        <title>Complex archaea that bridge the gap between prokaryotes and eukaryotes.</title>
        <authorList>
            <person name="Spang A."/>
            <person name="Saw J.H."/>
            <person name="Jorgensen S.L."/>
            <person name="Zaremba-Niedzwiedzka K."/>
            <person name="Martijn J."/>
            <person name="Lind A.E."/>
            <person name="van Eijk R."/>
            <person name="Schleper C."/>
            <person name="Guy L."/>
            <person name="Ettema T.J."/>
        </authorList>
    </citation>
    <scope>NUCLEOTIDE SEQUENCE</scope>
</reference>
<protein>
    <submittedName>
        <fullName evidence="1">Uncharacterized protein</fullName>
    </submittedName>
</protein>
<feature type="non-terminal residue" evidence="1">
    <location>
        <position position="1"/>
    </location>
</feature>
<dbReference type="AlphaFoldDB" id="A0A0F8XUY3"/>
<accession>A0A0F8XUY3</accession>
<gene>
    <name evidence="1" type="ORF">LCGC14_2899440</name>
</gene>
<organism evidence="1">
    <name type="scientific">marine sediment metagenome</name>
    <dbReference type="NCBI Taxonomy" id="412755"/>
    <lineage>
        <taxon>unclassified sequences</taxon>
        <taxon>metagenomes</taxon>
        <taxon>ecological metagenomes</taxon>
    </lineage>
</organism>
<comment type="caution">
    <text evidence="1">The sequence shown here is derived from an EMBL/GenBank/DDBJ whole genome shotgun (WGS) entry which is preliminary data.</text>
</comment>
<evidence type="ECO:0000313" key="1">
    <source>
        <dbReference type="EMBL" id="KKK72882.1"/>
    </source>
</evidence>
<proteinExistence type="predicted"/>
<dbReference type="EMBL" id="LAZR01057033">
    <property type="protein sequence ID" value="KKK72882.1"/>
    <property type="molecule type" value="Genomic_DNA"/>
</dbReference>